<evidence type="ECO:0008006" key="3">
    <source>
        <dbReference type="Google" id="ProtNLM"/>
    </source>
</evidence>
<dbReference type="AlphaFoldDB" id="A0A137P7K8"/>
<keyword evidence="2" id="KW-1185">Reference proteome</keyword>
<protein>
    <recommendedName>
        <fullName evidence="3">F-box domain-containing protein</fullName>
    </recommendedName>
</protein>
<name>A0A137P7K8_CONC2</name>
<dbReference type="EMBL" id="KQ964488">
    <property type="protein sequence ID" value="KXN70975.1"/>
    <property type="molecule type" value="Genomic_DNA"/>
</dbReference>
<gene>
    <name evidence="1" type="ORF">CONCODRAFT_155786</name>
</gene>
<evidence type="ECO:0000313" key="2">
    <source>
        <dbReference type="Proteomes" id="UP000070444"/>
    </source>
</evidence>
<dbReference type="Proteomes" id="UP000070444">
    <property type="component" value="Unassembled WGS sequence"/>
</dbReference>
<proteinExistence type="predicted"/>
<organism evidence="1 2">
    <name type="scientific">Conidiobolus coronatus (strain ATCC 28846 / CBS 209.66 / NRRL 28638)</name>
    <name type="common">Delacroixia coronata</name>
    <dbReference type="NCBI Taxonomy" id="796925"/>
    <lineage>
        <taxon>Eukaryota</taxon>
        <taxon>Fungi</taxon>
        <taxon>Fungi incertae sedis</taxon>
        <taxon>Zoopagomycota</taxon>
        <taxon>Entomophthoromycotina</taxon>
        <taxon>Entomophthoromycetes</taxon>
        <taxon>Entomophthorales</taxon>
        <taxon>Ancylistaceae</taxon>
        <taxon>Conidiobolus</taxon>
    </lineage>
</organism>
<dbReference type="SUPFAM" id="SSF52047">
    <property type="entry name" value="RNI-like"/>
    <property type="match status" value="1"/>
</dbReference>
<sequence>MSSINKKTIYLILSDNELIKYLDNRDIGELILSCKFIYNKCFKYTLNTLHVNFGMVPRIEDENINEFNSGEDLLSKQAVHVTKLIEGRQQYTSFLKAGPELNYYILTKLINSFTNLISLELNIIIAPKHSIQLIFNNLENLLTLNLINVVITLPSKEQNSGGLKLPNCLKNLELIRCREIATDISQPIALSIYLYKIDFSDISFINIDTTSMAHLNQLSYQDSEPIHNSSLTRLLINNAKLAQVNTTFSNLNVESFNSISTNPNISNLAFDFFYYEAPSAITLPADLPFPYIKSLQFNTIPGSFLEIVKTLVNNCPNLEQLECYLTPRYELEDLLNSSSLPKLKRLIINNYAETCKATLSPLPELDLEYIEFGKFDPMKIDFSIFSNLSKLKRIKITSRPVHLENYQSIQEYYNSLKSWRIDYYPLSLNCWKA</sequence>
<reference evidence="1 2" key="1">
    <citation type="journal article" date="2015" name="Genome Biol. Evol.">
        <title>Phylogenomic analyses indicate that early fungi evolved digesting cell walls of algal ancestors of land plants.</title>
        <authorList>
            <person name="Chang Y."/>
            <person name="Wang S."/>
            <person name="Sekimoto S."/>
            <person name="Aerts A.L."/>
            <person name="Choi C."/>
            <person name="Clum A."/>
            <person name="LaButti K.M."/>
            <person name="Lindquist E.A."/>
            <person name="Yee Ngan C."/>
            <person name="Ohm R.A."/>
            <person name="Salamov A.A."/>
            <person name="Grigoriev I.V."/>
            <person name="Spatafora J.W."/>
            <person name="Berbee M.L."/>
        </authorList>
    </citation>
    <scope>NUCLEOTIDE SEQUENCE [LARGE SCALE GENOMIC DNA]</scope>
    <source>
        <strain evidence="1 2">NRRL 28638</strain>
    </source>
</reference>
<evidence type="ECO:0000313" key="1">
    <source>
        <dbReference type="EMBL" id="KXN70975.1"/>
    </source>
</evidence>
<accession>A0A137P7K8</accession>